<dbReference type="InterPro" id="IPR001774">
    <property type="entry name" value="DSL"/>
</dbReference>
<keyword evidence="4" id="KW-1015">Disulfide bond</keyword>
<evidence type="ECO:0000256" key="3">
    <source>
        <dbReference type="ARBA" id="ARBA00022737"/>
    </source>
</evidence>
<keyword evidence="3" id="KW-0677">Repeat</keyword>
<organism evidence="7 8">
    <name type="scientific">Hydra vulgaris</name>
    <name type="common">Hydra</name>
    <name type="synonym">Hydra attenuata</name>
    <dbReference type="NCBI Taxonomy" id="6087"/>
    <lineage>
        <taxon>Eukaryota</taxon>
        <taxon>Metazoa</taxon>
        <taxon>Cnidaria</taxon>
        <taxon>Hydrozoa</taxon>
        <taxon>Hydroidolina</taxon>
        <taxon>Anthoathecata</taxon>
        <taxon>Aplanulata</taxon>
        <taxon>Hydridae</taxon>
        <taxon>Hydra</taxon>
    </lineage>
</organism>
<dbReference type="Proteomes" id="UP001652625">
    <property type="component" value="Chromosome 15"/>
</dbReference>
<dbReference type="RefSeq" id="XP_065676436.1">
    <property type="nucleotide sequence ID" value="XM_065820364.1"/>
</dbReference>
<keyword evidence="5" id="KW-0732">Signal</keyword>
<accession>A0ABM4DPC6</accession>
<evidence type="ECO:0000313" key="8">
    <source>
        <dbReference type="RefSeq" id="XP_065676436.1"/>
    </source>
</evidence>
<proteinExistence type="predicted"/>
<evidence type="ECO:0000256" key="1">
    <source>
        <dbReference type="ARBA" id="ARBA00022473"/>
    </source>
</evidence>
<feature type="domain" description="DSL" evidence="6">
    <location>
        <begin position="146"/>
        <end position="188"/>
    </location>
</feature>
<evidence type="ECO:0000259" key="6">
    <source>
        <dbReference type="Pfam" id="PF01414"/>
    </source>
</evidence>
<feature type="chain" id="PRO_5045939386" evidence="5">
    <location>
        <begin position="24"/>
        <end position="314"/>
    </location>
</feature>
<gene>
    <name evidence="8" type="primary">LOC100204309</name>
</gene>
<dbReference type="Gene3D" id="2.10.25.140">
    <property type="match status" value="1"/>
</dbReference>
<dbReference type="Pfam" id="PF01414">
    <property type="entry name" value="DSL"/>
    <property type="match status" value="1"/>
</dbReference>
<keyword evidence="2" id="KW-0245">EGF-like domain</keyword>
<name>A0ABM4DPC6_HYDVU</name>
<keyword evidence="1" id="KW-0217">Developmental protein</keyword>
<sequence length="314" mass="35952">MQTEKVFLIVILYCFHAIQLSESSAQLKIYLETFKVSYPKLLMLIKEREFEICFGAESLNCFTSKTLVFDKTNTISFPQALSDKVDNPLILKSSSSKVNMTLRIKPNLFWHEEVLTSFSFDSVGIKNFTSTNNLASTLSFTVSLNCDDNFKPPDCIEKICVEYDDDINGHYTCSKNGTIICREGWNDPLTKCRSVSMHPQISRVGCYNDFGIIAGMRLFTTLVNYRSFINWNNRYGSFKNITELCSSFVKDNSFEYFGISYWGECWTGSTLDINYDRDGESFGCWPSQDANLGPMLVGKEATIMVYKWNYKLTN</sequence>
<keyword evidence="7" id="KW-1185">Reference proteome</keyword>
<evidence type="ECO:0000256" key="2">
    <source>
        <dbReference type="ARBA" id="ARBA00022536"/>
    </source>
</evidence>
<evidence type="ECO:0000256" key="5">
    <source>
        <dbReference type="SAM" id="SignalP"/>
    </source>
</evidence>
<dbReference type="GeneID" id="100204309"/>
<evidence type="ECO:0000256" key="4">
    <source>
        <dbReference type="ARBA" id="ARBA00023157"/>
    </source>
</evidence>
<feature type="signal peptide" evidence="5">
    <location>
        <begin position="1"/>
        <end position="23"/>
    </location>
</feature>
<evidence type="ECO:0000313" key="7">
    <source>
        <dbReference type="Proteomes" id="UP001652625"/>
    </source>
</evidence>
<protein>
    <submittedName>
        <fullName evidence="8">Uncharacterized protein LOC100204309 isoform X2</fullName>
    </submittedName>
</protein>
<reference evidence="8" key="1">
    <citation type="submission" date="2025-08" db="UniProtKB">
        <authorList>
            <consortium name="RefSeq"/>
        </authorList>
    </citation>
    <scope>IDENTIFICATION</scope>
</reference>